<evidence type="ECO:0000259" key="11">
    <source>
        <dbReference type="PROSITE" id="PS50893"/>
    </source>
</evidence>
<protein>
    <submittedName>
        <fullName evidence="12">ATP-binding cassette transporter snq2</fullName>
    </submittedName>
</protein>
<evidence type="ECO:0000256" key="5">
    <source>
        <dbReference type="ARBA" id="ARBA00022741"/>
    </source>
</evidence>
<dbReference type="InterPro" id="IPR003593">
    <property type="entry name" value="AAA+_ATPase"/>
</dbReference>
<dbReference type="InterPro" id="IPR043926">
    <property type="entry name" value="ABCG_dom"/>
</dbReference>
<dbReference type="PROSITE" id="PS50893">
    <property type="entry name" value="ABC_TRANSPORTER_2"/>
    <property type="match status" value="2"/>
</dbReference>
<evidence type="ECO:0000256" key="1">
    <source>
        <dbReference type="ARBA" id="ARBA00004141"/>
    </source>
</evidence>
<dbReference type="Proteomes" id="UP001139887">
    <property type="component" value="Unassembled WGS sequence"/>
</dbReference>
<evidence type="ECO:0000256" key="2">
    <source>
        <dbReference type="ARBA" id="ARBA00006012"/>
    </source>
</evidence>
<evidence type="ECO:0000256" key="4">
    <source>
        <dbReference type="ARBA" id="ARBA00022692"/>
    </source>
</evidence>
<dbReference type="SMART" id="SM00382">
    <property type="entry name" value="AAA"/>
    <property type="match status" value="2"/>
</dbReference>
<dbReference type="PANTHER" id="PTHR19241">
    <property type="entry name" value="ATP-BINDING CASSETTE TRANSPORTER"/>
    <property type="match status" value="1"/>
</dbReference>
<dbReference type="InterPro" id="IPR003439">
    <property type="entry name" value="ABC_transporter-like_ATP-bd"/>
</dbReference>
<dbReference type="FunFam" id="3.40.50.300:FF:000054">
    <property type="entry name" value="ABC multidrug transporter atrF"/>
    <property type="match status" value="1"/>
</dbReference>
<dbReference type="Pfam" id="PF06422">
    <property type="entry name" value="PDR_CDR"/>
    <property type="match status" value="1"/>
</dbReference>
<comment type="caution">
    <text evidence="12">The sequence shown here is derived from an EMBL/GenBank/DDBJ whole genome shotgun (WGS) entry which is preliminary data.</text>
</comment>
<keyword evidence="3" id="KW-0813">Transport</keyword>
<evidence type="ECO:0000256" key="7">
    <source>
        <dbReference type="ARBA" id="ARBA00022989"/>
    </source>
</evidence>
<dbReference type="AlphaFoldDB" id="A0A9W8I6S9"/>
<dbReference type="PROSITE" id="PS00211">
    <property type="entry name" value="ABC_TRANSPORTER_1"/>
    <property type="match status" value="1"/>
</dbReference>
<dbReference type="OrthoDB" id="245989at2759"/>
<dbReference type="InterPro" id="IPR034003">
    <property type="entry name" value="ABCG_PDR_2"/>
</dbReference>
<evidence type="ECO:0000313" key="13">
    <source>
        <dbReference type="Proteomes" id="UP001139887"/>
    </source>
</evidence>
<proteinExistence type="inferred from homology"/>
<feature type="transmembrane region" description="Helical" evidence="10">
    <location>
        <begin position="1147"/>
        <end position="1164"/>
    </location>
</feature>
<dbReference type="EMBL" id="JANBUW010000342">
    <property type="protein sequence ID" value="KAJ2847299.1"/>
    <property type="molecule type" value="Genomic_DNA"/>
</dbReference>
<feature type="transmembrane region" description="Helical" evidence="10">
    <location>
        <begin position="731"/>
        <end position="749"/>
    </location>
</feature>
<reference evidence="12" key="1">
    <citation type="submission" date="2022-07" db="EMBL/GenBank/DDBJ databases">
        <title>Phylogenomic reconstructions and comparative analyses of Kickxellomycotina fungi.</title>
        <authorList>
            <person name="Reynolds N.K."/>
            <person name="Stajich J.E."/>
            <person name="Barry K."/>
            <person name="Grigoriev I.V."/>
            <person name="Crous P."/>
            <person name="Smith M.E."/>
        </authorList>
    </citation>
    <scope>NUCLEOTIDE SEQUENCE</scope>
    <source>
        <strain evidence="12">NRRL 1566</strain>
    </source>
</reference>
<keyword evidence="6 12" id="KW-0067">ATP-binding</keyword>
<keyword evidence="4 10" id="KW-0812">Transmembrane</keyword>
<dbReference type="InterPro" id="IPR034001">
    <property type="entry name" value="ABCG_PDR_1"/>
</dbReference>
<dbReference type="InterPro" id="IPR017871">
    <property type="entry name" value="ABC_transporter-like_CS"/>
</dbReference>
<feature type="transmembrane region" description="Helical" evidence="10">
    <location>
        <begin position="592"/>
        <end position="613"/>
    </location>
</feature>
<dbReference type="InterPro" id="IPR013525">
    <property type="entry name" value="ABC2_TM"/>
</dbReference>
<sequence length="1183" mass="132229">MAKDPDSATSTASSFDEPKISFGESLQVSVSRGTERFQSIQRTLSKPLTLDEEELMDRGNEFDLASWLVSRQQQQGPPFAKRVGLLFDNLSVYGDKMQDKHINTVATPFWKFIKAVPRVLEFSKLFQQTSQHKLLLNNMMGVVEDGEMLLVLGRPGAGCSTLLRVLSNRRKGYHSIDGVVSYGGLTPKEVEKAYRGEVVYCSEEDYHHPTLTVRQTLDFAIECKMPSQQMLNNRAGYKQELLNALLDIFGLRSCADTIVGNAFLRGVSGGERKRVSIAEQVASGASVDIWDGSTRGLDSSSALDYVRSLRITTDVLRKSTVVSIYQASENIYELFDKVMVVDEGRQLYFGPANKAVAYFESLGIQKPPRQTTADFLTGVTQLHERRVLPGFEDRAPKTAKGFEVAWQASKDYQQLKQQLAEFEEQIKQDGRSHEIRSFVNSTKMGGSTVISRRSPYSTTIVHQLSCLLRRELGMLWGDRYNLLFKLIYFVVFAIAGATMFLQLPETSSGALSRSGSLFYALLFLILTEEAQTTMAFAGRKVDAKHKDMALHHPAVLSLAQTVVEIPMTIIFATVFSIVYYFTAGLALSVGQFFAFALFLIVSILCMATFFRLVGTVARSIDAAHTLAGCLIVMLMLHVGFLIPLSSMKPYFKWIRYINPLAYAWAALMSNEFRNLKLECTDDSLVPSGPGFRDIAHQVCTLQGARPGEPYVHGSDYISAAYQIYVSDQWKYFIALFCFWILFVILRAIACEFIQFNSKGFIIPVSKRRKPDVDSSIATATANHTEAVEISNRSNKCMSDEQIVSGTTFTWKNIDYTVPVKGGHRQLLNKISGFVVPGMTALMGSSGAGKTTLLDSLSQRKSIGKLEGEMLMNGMPQPRSFRRITGYAEQLDVHASLVTVRELLRFSAYLRQPASVPDSEKNAYVERVIHLLGMSDIADCLVGDPDSGKGISLEERKRLTIGIELVSKPKILFLDEPTSGLDAQASFKIVQILRRLAAEGQTILCTIHQPSALLFEQFDRLLLLVRGGHTVYHGPIGEDAQTLIQYFEHNGAPKCPPTANPAEYILDVVGNRYADMNWPQIWNESKERQSVLSEIDRINNLKQQAGSNHGEAGDDKVFARSYLYQIKLVTQRMLLMQWRNLEYQTARVFMQAFSGLFIGFAFFSLDSTIADTYNRMYAGFTAVV</sequence>
<keyword evidence="8 10" id="KW-0472">Membrane</keyword>
<dbReference type="GO" id="GO:0016020">
    <property type="term" value="C:membrane"/>
    <property type="evidence" value="ECO:0007669"/>
    <property type="project" value="UniProtKB-SubCell"/>
</dbReference>
<dbReference type="Pfam" id="PF00005">
    <property type="entry name" value="ABC_tran"/>
    <property type="match status" value="2"/>
</dbReference>
<name>A0A9W8I6S9_9FUNG</name>
<comment type="similarity">
    <text evidence="2">Belongs to the ABC transporter superfamily. ABCG family. PDR (TC 3.A.1.205) subfamily.</text>
</comment>
<evidence type="ECO:0000256" key="6">
    <source>
        <dbReference type="ARBA" id="ARBA00022840"/>
    </source>
</evidence>
<dbReference type="Gene3D" id="3.40.50.300">
    <property type="entry name" value="P-loop containing nucleotide triphosphate hydrolases"/>
    <property type="match status" value="2"/>
</dbReference>
<evidence type="ECO:0000256" key="10">
    <source>
        <dbReference type="SAM" id="Phobius"/>
    </source>
</evidence>
<dbReference type="Pfam" id="PF19055">
    <property type="entry name" value="ABC2_membrane_7"/>
    <property type="match status" value="1"/>
</dbReference>
<feature type="transmembrane region" description="Helical" evidence="10">
    <location>
        <begin position="625"/>
        <end position="644"/>
    </location>
</feature>
<feature type="domain" description="ABC transporter" evidence="11">
    <location>
        <begin position="808"/>
        <end position="1051"/>
    </location>
</feature>
<organism evidence="12 13">
    <name type="scientific">Coemansia brasiliensis</name>
    <dbReference type="NCBI Taxonomy" id="2650707"/>
    <lineage>
        <taxon>Eukaryota</taxon>
        <taxon>Fungi</taxon>
        <taxon>Fungi incertae sedis</taxon>
        <taxon>Zoopagomycota</taxon>
        <taxon>Kickxellomycotina</taxon>
        <taxon>Kickxellomycetes</taxon>
        <taxon>Kickxellales</taxon>
        <taxon>Kickxellaceae</taxon>
        <taxon>Coemansia</taxon>
    </lineage>
</organism>
<feature type="transmembrane region" description="Helical" evidence="10">
    <location>
        <begin position="558"/>
        <end position="580"/>
    </location>
</feature>
<dbReference type="InterPro" id="IPR010929">
    <property type="entry name" value="PDR_CDR_ABC"/>
</dbReference>
<dbReference type="InterPro" id="IPR027417">
    <property type="entry name" value="P-loop_NTPase"/>
</dbReference>
<keyword evidence="9" id="KW-0175">Coiled coil</keyword>
<feature type="transmembrane region" description="Helical" evidence="10">
    <location>
        <begin position="482"/>
        <end position="504"/>
    </location>
</feature>
<feature type="non-terminal residue" evidence="12">
    <location>
        <position position="1183"/>
    </location>
</feature>
<accession>A0A9W8I6S9</accession>
<keyword evidence="5" id="KW-0547">Nucleotide-binding</keyword>
<gene>
    <name evidence="12" type="primary">SNQ2_2</name>
    <name evidence="12" type="ORF">IWW36_003923</name>
</gene>
<keyword evidence="13" id="KW-1185">Reference proteome</keyword>
<evidence type="ECO:0000256" key="9">
    <source>
        <dbReference type="SAM" id="Coils"/>
    </source>
</evidence>
<evidence type="ECO:0000256" key="3">
    <source>
        <dbReference type="ARBA" id="ARBA00022448"/>
    </source>
</evidence>
<evidence type="ECO:0000256" key="8">
    <source>
        <dbReference type="ARBA" id="ARBA00023136"/>
    </source>
</evidence>
<dbReference type="Pfam" id="PF01061">
    <property type="entry name" value="ABC2_membrane"/>
    <property type="match status" value="1"/>
</dbReference>
<feature type="transmembrane region" description="Helical" evidence="10">
    <location>
        <begin position="516"/>
        <end position="537"/>
    </location>
</feature>
<feature type="domain" description="ABC transporter" evidence="11">
    <location>
        <begin position="120"/>
        <end position="368"/>
    </location>
</feature>
<dbReference type="GO" id="GO:0005524">
    <property type="term" value="F:ATP binding"/>
    <property type="evidence" value="ECO:0007669"/>
    <property type="project" value="UniProtKB-KW"/>
</dbReference>
<dbReference type="CDD" id="cd03233">
    <property type="entry name" value="ABCG_PDR_domain1"/>
    <property type="match status" value="1"/>
</dbReference>
<dbReference type="SUPFAM" id="SSF52540">
    <property type="entry name" value="P-loop containing nucleoside triphosphate hydrolases"/>
    <property type="match status" value="2"/>
</dbReference>
<dbReference type="GO" id="GO:0140359">
    <property type="term" value="F:ABC-type transporter activity"/>
    <property type="evidence" value="ECO:0007669"/>
    <property type="project" value="InterPro"/>
</dbReference>
<feature type="coiled-coil region" evidence="9">
    <location>
        <begin position="405"/>
        <end position="432"/>
    </location>
</feature>
<comment type="subcellular location">
    <subcellularLocation>
        <location evidence="1">Membrane</location>
        <topology evidence="1">Multi-pass membrane protein</topology>
    </subcellularLocation>
</comment>
<evidence type="ECO:0000313" key="12">
    <source>
        <dbReference type="EMBL" id="KAJ2847299.1"/>
    </source>
</evidence>
<dbReference type="CDD" id="cd03232">
    <property type="entry name" value="ABCG_PDR_domain2"/>
    <property type="match status" value="1"/>
</dbReference>
<dbReference type="GO" id="GO:0016887">
    <property type="term" value="F:ATP hydrolysis activity"/>
    <property type="evidence" value="ECO:0007669"/>
    <property type="project" value="InterPro"/>
</dbReference>
<keyword evidence="7 10" id="KW-1133">Transmembrane helix</keyword>